<proteinExistence type="predicted"/>
<name>A0A0K1EBA9_CHOCO</name>
<keyword evidence="3" id="KW-1185">Reference proteome</keyword>
<dbReference type="RefSeq" id="WP_050430405.1">
    <property type="nucleotide sequence ID" value="NZ_CP012159.1"/>
</dbReference>
<gene>
    <name evidence="2" type="ORF">CMC5_022710</name>
</gene>
<feature type="region of interest" description="Disordered" evidence="1">
    <location>
        <begin position="445"/>
        <end position="477"/>
    </location>
</feature>
<dbReference type="AlphaFoldDB" id="A0A0K1EBA9"/>
<protein>
    <submittedName>
        <fullName evidence="2">Uncharacterized protein</fullName>
    </submittedName>
</protein>
<dbReference type="EMBL" id="CP012159">
    <property type="protein sequence ID" value="AKT38129.1"/>
    <property type="molecule type" value="Genomic_DNA"/>
</dbReference>
<evidence type="ECO:0000313" key="2">
    <source>
        <dbReference type="EMBL" id="AKT38129.1"/>
    </source>
</evidence>
<organism evidence="2 3">
    <name type="scientific">Chondromyces crocatus</name>
    <dbReference type="NCBI Taxonomy" id="52"/>
    <lineage>
        <taxon>Bacteria</taxon>
        <taxon>Pseudomonadati</taxon>
        <taxon>Myxococcota</taxon>
        <taxon>Polyangia</taxon>
        <taxon>Polyangiales</taxon>
        <taxon>Polyangiaceae</taxon>
        <taxon>Chondromyces</taxon>
    </lineage>
</organism>
<feature type="compositionally biased region" description="Basic and acidic residues" evidence="1">
    <location>
        <begin position="195"/>
        <end position="204"/>
    </location>
</feature>
<feature type="region of interest" description="Disordered" evidence="1">
    <location>
        <begin position="187"/>
        <end position="212"/>
    </location>
</feature>
<accession>A0A0K1EBA9</accession>
<reference evidence="2 3" key="1">
    <citation type="submission" date="2015-07" db="EMBL/GenBank/DDBJ databases">
        <title>Genome analysis of myxobacterium Chondromyces crocatus Cm c5 reveals a high potential for natural compound synthesis and the genetic basis for the loss of fruiting body formation.</title>
        <authorList>
            <person name="Zaburannyi N."/>
            <person name="Bunk B."/>
            <person name="Maier J."/>
            <person name="Overmann J."/>
            <person name="Mueller R."/>
        </authorList>
    </citation>
    <scope>NUCLEOTIDE SEQUENCE [LARGE SCALE GENOMIC DNA]</scope>
    <source>
        <strain evidence="2 3">Cm c5</strain>
    </source>
</reference>
<dbReference type="KEGG" id="ccro:CMC5_022710"/>
<dbReference type="STRING" id="52.CMC5_022710"/>
<sequence length="477" mass="53936">MSYLQALLVADARRLRRAQRSATHRHRHLTKRPLGLLLWQLGAEPFTAAAVAWGFGPDQRKIAVPGEPRDRELAFRALTIVARDFNAWFEGTGRDEPPQIVVANRATLALLARLGRRLAYLPTTGAVPADPELVRFGRHLRFLADRARHPGQQLVVVLTDLLASHWVTELSALEMQQLPALDAAIEPPRGQSAHEAAREAERTEIGPVPAAEEDGKVDDLLSAFNAQRGRKTEEKVVAPLRKPIESHYGRLVDRGWPFLWRCLERERGYPEAAHVGRRWKDDLGALDRHLDWVVTKGGHQRTRQTNAQAAWTLRAAEDAVRLLEAEEAIDDPLRMLPTLLANQGLVGKVRRVDRENYEQGPKRQVRRPLVELETAERCVLPTEKELWWTRTADKREYVITEVRHIAKESRSIVVLQLETSAEQELPTVGETAIFSVHHLGSSPPLKMPKKAPWTHREPEQEDVLPALDGATDEGRWE</sequence>
<dbReference type="OrthoDB" id="140186at2"/>
<evidence type="ECO:0000256" key="1">
    <source>
        <dbReference type="SAM" id="MobiDB-lite"/>
    </source>
</evidence>
<dbReference type="Proteomes" id="UP000067626">
    <property type="component" value="Chromosome"/>
</dbReference>
<evidence type="ECO:0000313" key="3">
    <source>
        <dbReference type="Proteomes" id="UP000067626"/>
    </source>
</evidence>